<keyword evidence="12" id="KW-1208">Phospholipid metabolism</keyword>
<dbReference type="SMART" id="SM00046">
    <property type="entry name" value="DAGKc"/>
    <property type="match status" value="1"/>
</dbReference>
<keyword evidence="7 14" id="KW-0418">Kinase</keyword>
<dbReference type="InterPro" id="IPR001206">
    <property type="entry name" value="Diacylglycerol_kinase_cat_dom"/>
</dbReference>
<evidence type="ECO:0000256" key="12">
    <source>
        <dbReference type="ARBA" id="ARBA00023264"/>
    </source>
</evidence>
<dbReference type="AlphaFoldDB" id="A0A810PU53"/>
<evidence type="ECO:0000256" key="7">
    <source>
        <dbReference type="ARBA" id="ARBA00022777"/>
    </source>
</evidence>
<keyword evidence="6" id="KW-0547">Nucleotide-binding</keyword>
<name>A0A810PU53_9FIRM</name>
<dbReference type="InterPro" id="IPR045540">
    <property type="entry name" value="YegS/DAGK_C"/>
</dbReference>
<protein>
    <submittedName>
        <fullName evidence="14">Diacylglycerol kinase</fullName>
    </submittedName>
</protein>
<dbReference type="GO" id="GO:0005886">
    <property type="term" value="C:plasma membrane"/>
    <property type="evidence" value="ECO:0007669"/>
    <property type="project" value="TreeGrafter"/>
</dbReference>
<evidence type="ECO:0000256" key="9">
    <source>
        <dbReference type="ARBA" id="ARBA00022842"/>
    </source>
</evidence>
<keyword evidence="4" id="KW-0808">Transferase</keyword>
<dbReference type="InterPro" id="IPR016064">
    <property type="entry name" value="NAD/diacylglycerol_kinase_sf"/>
</dbReference>
<gene>
    <name evidence="14" type="ORF">MM35RIKEN_15120</name>
</gene>
<evidence type="ECO:0000256" key="6">
    <source>
        <dbReference type="ARBA" id="ARBA00022741"/>
    </source>
</evidence>
<evidence type="ECO:0000256" key="10">
    <source>
        <dbReference type="ARBA" id="ARBA00023098"/>
    </source>
</evidence>
<dbReference type="GO" id="GO:0016301">
    <property type="term" value="F:kinase activity"/>
    <property type="evidence" value="ECO:0007669"/>
    <property type="project" value="UniProtKB-KW"/>
</dbReference>
<organism evidence="14 15">
    <name type="scientific">Vescimonas fastidiosa</name>
    <dbReference type="NCBI Taxonomy" id="2714353"/>
    <lineage>
        <taxon>Bacteria</taxon>
        <taxon>Bacillati</taxon>
        <taxon>Bacillota</taxon>
        <taxon>Clostridia</taxon>
        <taxon>Eubacteriales</taxon>
        <taxon>Oscillospiraceae</taxon>
        <taxon>Vescimonas</taxon>
    </lineage>
</organism>
<dbReference type="Pfam" id="PF00781">
    <property type="entry name" value="DAGK_cat"/>
    <property type="match status" value="1"/>
</dbReference>
<keyword evidence="5" id="KW-0479">Metal-binding</keyword>
<dbReference type="GO" id="GO:0046872">
    <property type="term" value="F:metal ion binding"/>
    <property type="evidence" value="ECO:0007669"/>
    <property type="project" value="UniProtKB-KW"/>
</dbReference>
<dbReference type="Gene3D" id="3.40.50.10330">
    <property type="entry name" value="Probable inorganic polyphosphate/atp-NAD kinase, domain 1"/>
    <property type="match status" value="1"/>
</dbReference>
<keyword evidence="14" id="KW-0614">Plasmid</keyword>
<reference evidence="14" key="1">
    <citation type="submission" date="2020-09" db="EMBL/GenBank/DDBJ databases">
        <title>New species isolated from human feces.</title>
        <authorList>
            <person name="Kitahara M."/>
            <person name="Shigeno Y."/>
            <person name="Shime M."/>
            <person name="Matsumoto Y."/>
            <person name="Nakamura S."/>
            <person name="Motooka D."/>
            <person name="Fukuoka S."/>
            <person name="Nishikawa H."/>
            <person name="Benno Y."/>
        </authorList>
    </citation>
    <scope>NUCLEOTIDE SEQUENCE</scope>
    <source>
        <strain evidence="14">MM35</strain>
        <plasmid evidence="14">pMM35_01</plasmid>
    </source>
</reference>
<evidence type="ECO:0000256" key="8">
    <source>
        <dbReference type="ARBA" id="ARBA00022840"/>
    </source>
</evidence>
<proteinExistence type="inferred from homology"/>
<accession>A0A810PU53</accession>
<keyword evidence="3" id="KW-0444">Lipid biosynthesis</keyword>
<dbReference type="Proteomes" id="UP000681343">
    <property type="component" value="Plasmid pMM35_01"/>
</dbReference>
<dbReference type="InterPro" id="IPR050187">
    <property type="entry name" value="Lipid_Phosphate_FormReg"/>
</dbReference>
<dbReference type="InterPro" id="IPR005218">
    <property type="entry name" value="Diacylglycerol/lipid_kinase"/>
</dbReference>
<geneLocation type="plasmid" evidence="14 15">
    <name>pMM35_01</name>
</geneLocation>
<evidence type="ECO:0000256" key="3">
    <source>
        <dbReference type="ARBA" id="ARBA00022516"/>
    </source>
</evidence>
<keyword evidence="11" id="KW-0594">Phospholipid biosynthesis</keyword>
<evidence type="ECO:0000256" key="2">
    <source>
        <dbReference type="ARBA" id="ARBA00005983"/>
    </source>
</evidence>
<dbReference type="NCBIfam" id="TIGR00147">
    <property type="entry name" value="YegS/Rv2252/BmrU family lipid kinase"/>
    <property type="match status" value="1"/>
</dbReference>
<keyword evidence="8" id="KW-0067">ATP-binding</keyword>
<dbReference type="InterPro" id="IPR017438">
    <property type="entry name" value="ATP-NAD_kinase_N"/>
</dbReference>
<sequence>MKHIFIINPTAGKSDSRQRIYDMADSLRTRHDLDVQCILTKRQGHATELAKKLCQTGEELRFYACGGDGTVNEVANGIIGYDNAAMSVIPIGTGNDFLKNFGSDMEKFRDAENLWDGPQFPIDAIQANDRIALTIACSGIDARVAKDVHKFSESPILDGKSSYIVSLAVNFLFKGIGTHWTVTLDGVSVEKDYAVVAVCNGRYYGGGFMPVAEARMDDGVLNTLVVDKVSRSTFLKFVGPYSKGEYHRFPHLAHCSTAKDIVIDSEKKDIVTCLDGECITTDHVHIRLADQKLNFFGPDGCSCNATARETAPTGE</sequence>
<keyword evidence="10" id="KW-0443">Lipid metabolism</keyword>
<evidence type="ECO:0000256" key="11">
    <source>
        <dbReference type="ARBA" id="ARBA00023209"/>
    </source>
</evidence>
<dbReference type="GO" id="GO:0005524">
    <property type="term" value="F:ATP binding"/>
    <property type="evidence" value="ECO:0007669"/>
    <property type="project" value="UniProtKB-KW"/>
</dbReference>
<dbReference type="GO" id="GO:0008654">
    <property type="term" value="P:phospholipid biosynthetic process"/>
    <property type="evidence" value="ECO:0007669"/>
    <property type="project" value="UniProtKB-KW"/>
</dbReference>
<evidence type="ECO:0000313" key="15">
    <source>
        <dbReference type="Proteomes" id="UP000681343"/>
    </source>
</evidence>
<dbReference type="Gene3D" id="2.60.200.40">
    <property type="match status" value="1"/>
</dbReference>
<keyword evidence="15" id="KW-1185">Reference proteome</keyword>
<evidence type="ECO:0000313" key="14">
    <source>
        <dbReference type="EMBL" id="BCK79320.1"/>
    </source>
</evidence>
<evidence type="ECO:0000259" key="13">
    <source>
        <dbReference type="PROSITE" id="PS50146"/>
    </source>
</evidence>
<evidence type="ECO:0000256" key="4">
    <source>
        <dbReference type="ARBA" id="ARBA00022679"/>
    </source>
</evidence>
<dbReference type="KEGG" id="vfa:MM35RIKEN_15120"/>
<dbReference type="PANTHER" id="PTHR12358">
    <property type="entry name" value="SPHINGOSINE KINASE"/>
    <property type="match status" value="1"/>
</dbReference>
<dbReference type="PROSITE" id="PS50146">
    <property type="entry name" value="DAGK"/>
    <property type="match status" value="1"/>
</dbReference>
<comment type="cofactor">
    <cofactor evidence="1">
        <name>Mg(2+)</name>
        <dbReference type="ChEBI" id="CHEBI:18420"/>
    </cofactor>
</comment>
<dbReference type="PANTHER" id="PTHR12358:SF106">
    <property type="entry name" value="LIPID KINASE YEGS"/>
    <property type="match status" value="1"/>
</dbReference>
<feature type="domain" description="DAGKc" evidence="13">
    <location>
        <begin position="1"/>
        <end position="131"/>
    </location>
</feature>
<dbReference type="Pfam" id="PF19279">
    <property type="entry name" value="YegS_C"/>
    <property type="match status" value="1"/>
</dbReference>
<evidence type="ECO:0000256" key="1">
    <source>
        <dbReference type="ARBA" id="ARBA00001946"/>
    </source>
</evidence>
<comment type="similarity">
    <text evidence="2">Belongs to the diacylglycerol/lipid kinase family.</text>
</comment>
<keyword evidence="9" id="KW-0460">Magnesium</keyword>
<dbReference type="SUPFAM" id="SSF111331">
    <property type="entry name" value="NAD kinase/diacylglycerol kinase-like"/>
    <property type="match status" value="1"/>
</dbReference>
<dbReference type="EMBL" id="AP023416">
    <property type="protein sequence ID" value="BCK79320.1"/>
    <property type="molecule type" value="Genomic_DNA"/>
</dbReference>
<dbReference type="RefSeq" id="WP_212820800.1">
    <property type="nucleotide sequence ID" value="NZ_AP023416.1"/>
</dbReference>
<evidence type="ECO:0000256" key="5">
    <source>
        <dbReference type="ARBA" id="ARBA00022723"/>
    </source>
</evidence>